<dbReference type="PROSITE" id="PS51202">
    <property type="entry name" value="RCK_C"/>
    <property type="match status" value="1"/>
</dbReference>
<keyword evidence="2" id="KW-0472">Membrane</keyword>
<dbReference type="Pfam" id="PF02254">
    <property type="entry name" value="TrkA_N"/>
    <property type="match status" value="1"/>
</dbReference>
<keyword evidence="5" id="KW-0406">Ion transport</keyword>
<feature type="transmembrane region" description="Helical" evidence="2">
    <location>
        <begin position="7"/>
        <end position="31"/>
    </location>
</feature>
<dbReference type="KEGG" id="thyd:TTHT_0527"/>
<protein>
    <submittedName>
        <fullName evidence="5">Voltage-gated potassium channel</fullName>
    </submittedName>
</protein>
<dbReference type="EMBL" id="AP017470">
    <property type="protein sequence ID" value="BBB32113.1"/>
    <property type="molecule type" value="Genomic_DNA"/>
</dbReference>
<reference evidence="5 6" key="1">
    <citation type="journal article" date="2012" name="Extremophiles">
        <title>Thermotomaculum hydrothermale gen. nov., sp. nov., a novel heterotrophic thermophile within the phylum Acidobacteria from a deep-sea hydrothermal vent chimney in the Southern Okinawa Trough.</title>
        <authorList>
            <person name="Izumi H."/>
            <person name="Nunoura T."/>
            <person name="Miyazaki M."/>
            <person name="Mino S."/>
            <person name="Toki T."/>
            <person name="Takai K."/>
            <person name="Sako Y."/>
            <person name="Sawabe T."/>
            <person name="Nakagawa S."/>
        </authorList>
    </citation>
    <scope>NUCLEOTIDE SEQUENCE [LARGE SCALE GENOMIC DNA]</scope>
    <source>
        <strain evidence="5 6">AC55</strain>
    </source>
</reference>
<dbReference type="SUPFAM" id="SSF116726">
    <property type="entry name" value="TrkA C-terminal domain-like"/>
    <property type="match status" value="1"/>
</dbReference>
<feature type="domain" description="RCK C-terminal" evidence="4">
    <location>
        <begin position="246"/>
        <end position="330"/>
    </location>
</feature>
<dbReference type="SUPFAM" id="SSF81324">
    <property type="entry name" value="Voltage-gated potassium channels"/>
    <property type="match status" value="1"/>
</dbReference>
<dbReference type="GO" id="GO:0005886">
    <property type="term" value="C:plasma membrane"/>
    <property type="evidence" value="ECO:0007669"/>
    <property type="project" value="UniProtKB-SubCell"/>
</dbReference>
<dbReference type="Pfam" id="PF07885">
    <property type="entry name" value="Ion_trans_2"/>
    <property type="match status" value="1"/>
</dbReference>
<keyword evidence="5" id="KW-0407">Ion channel</keyword>
<dbReference type="Proteomes" id="UP000595564">
    <property type="component" value="Chromosome"/>
</dbReference>
<keyword evidence="2" id="KW-0812">Transmembrane</keyword>
<dbReference type="Gene3D" id="1.10.287.70">
    <property type="match status" value="1"/>
</dbReference>
<keyword evidence="5" id="KW-0813">Transport</keyword>
<dbReference type="AlphaFoldDB" id="A0A7R6PYS5"/>
<organism evidence="5 6">
    <name type="scientific">Thermotomaculum hydrothermale</name>
    <dbReference type="NCBI Taxonomy" id="981385"/>
    <lineage>
        <taxon>Bacteria</taxon>
        <taxon>Pseudomonadati</taxon>
        <taxon>Acidobacteriota</taxon>
        <taxon>Holophagae</taxon>
        <taxon>Thermotomaculales</taxon>
        <taxon>Thermotomaculaceae</taxon>
        <taxon>Thermotomaculum</taxon>
    </lineage>
</organism>
<dbReference type="Pfam" id="PF02080">
    <property type="entry name" value="TrkA_C"/>
    <property type="match status" value="1"/>
</dbReference>
<dbReference type="GO" id="GO:0008324">
    <property type="term" value="F:monoatomic cation transmembrane transporter activity"/>
    <property type="evidence" value="ECO:0007669"/>
    <property type="project" value="InterPro"/>
</dbReference>
<comment type="subcellular location">
    <subcellularLocation>
        <location evidence="1">Cell membrane</location>
        <topology evidence="1">Multi-pass membrane protein</topology>
    </subcellularLocation>
</comment>
<feature type="transmembrane region" description="Helical" evidence="2">
    <location>
        <begin position="65"/>
        <end position="90"/>
    </location>
</feature>
<evidence type="ECO:0000256" key="2">
    <source>
        <dbReference type="SAM" id="Phobius"/>
    </source>
</evidence>
<dbReference type="PANTHER" id="PTHR43833">
    <property type="entry name" value="POTASSIUM CHANNEL PROTEIN 2-RELATED-RELATED"/>
    <property type="match status" value="1"/>
</dbReference>
<proteinExistence type="predicted"/>
<name>A0A7R6PYS5_9BACT</name>
<dbReference type="PROSITE" id="PS51201">
    <property type="entry name" value="RCK_N"/>
    <property type="match status" value="1"/>
</dbReference>
<evidence type="ECO:0000259" key="3">
    <source>
        <dbReference type="PROSITE" id="PS51201"/>
    </source>
</evidence>
<evidence type="ECO:0000256" key="1">
    <source>
        <dbReference type="ARBA" id="ARBA00004651"/>
    </source>
</evidence>
<dbReference type="InterPro" id="IPR006037">
    <property type="entry name" value="RCK_C"/>
</dbReference>
<dbReference type="InterPro" id="IPR036721">
    <property type="entry name" value="RCK_C_sf"/>
</dbReference>
<accession>A0A7R6PYS5</accession>
<evidence type="ECO:0000259" key="4">
    <source>
        <dbReference type="PROSITE" id="PS51202"/>
    </source>
</evidence>
<dbReference type="InterPro" id="IPR003148">
    <property type="entry name" value="RCK_N"/>
</dbReference>
<evidence type="ECO:0000313" key="6">
    <source>
        <dbReference type="Proteomes" id="UP000595564"/>
    </source>
</evidence>
<keyword evidence="2" id="KW-1133">Transmembrane helix</keyword>
<dbReference type="GO" id="GO:0006813">
    <property type="term" value="P:potassium ion transport"/>
    <property type="evidence" value="ECO:0007669"/>
    <property type="project" value="InterPro"/>
</dbReference>
<feature type="domain" description="RCK N-terminal" evidence="3">
    <location>
        <begin position="111"/>
        <end position="223"/>
    </location>
</feature>
<dbReference type="Gene3D" id="3.30.70.1450">
    <property type="entry name" value="Regulator of K+ conductance, C-terminal domain"/>
    <property type="match status" value="1"/>
</dbReference>
<dbReference type="InterPro" id="IPR036291">
    <property type="entry name" value="NAD(P)-bd_dom_sf"/>
</dbReference>
<evidence type="ECO:0000313" key="5">
    <source>
        <dbReference type="EMBL" id="BBB32113.1"/>
    </source>
</evidence>
<keyword evidence="6" id="KW-1185">Reference proteome</keyword>
<dbReference type="PANTHER" id="PTHR43833:SF9">
    <property type="entry name" value="POTASSIUM CHANNEL PROTEIN YUGO-RELATED"/>
    <property type="match status" value="1"/>
</dbReference>
<dbReference type="Gene3D" id="3.40.50.720">
    <property type="entry name" value="NAD(P)-binding Rossmann-like Domain"/>
    <property type="match status" value="1"/>
</dbReference>
<dbReference type="RefSeq" id="WP_201328454.1">
    <property type="nucleotide sequence ID" value="NZ_AP017470.1"/>
</dbReference>
<sequence>MTFKRNFFSVLYLPLTVLFIILTVGTVGYILLEKANFLDSLYMTVITLTTVGFREVIELDTKGKIFTIFLILMGVGLIGYTISSFSAFFVEGGLTEFMKGRKMEKAIKKLKNHIIICGFGENGSKIAELLKKSKRNVVVVDSKYINEMDNYYHIVGDATDDNILEAAGIREASVLVAALPSDADNIFVSITAKALNKKIKVIAKAKEESSVKKMKLVGIDEVVYLFDISARRIANLIISPHFVNMVDIFSEGDVYLEIAEIDISKNSHIIGKSISEINLKRRTGLLIVAIKKPDGKVYFNPDSDYIFEKHDVLLVMGTREQIEKSDEIFN</sequence>
<gene>
    <name evidence="5" type="ORF">TTHT_0527</name>
</gene>
<dbReference type="InterPro" id="IPR050721">
    <property type="entry name" value="Trk_Ktr_HKT_K-transport"/>
</dbReference>
<dbReference type="SUPFAM" id="SSF51735">
    <property type="entry name" value="NAD(P)-binding Rossmann-fold domains"/>
    <property type="match status" value="1"/>
</dbReference>
<dbReference type="InterPro" id="IPR013099">
    <property type="entry name" value="K_chnl_dom"/>
</dbReference>